<dbReference type="InterPro" id="IPR013766">
    <property type="entry name" value="Thioredoxin_domain"/>
</dbReference>
<organism evidence="12 13">
    <name type="scientific">Thermacetogenium phaeum (strain ATCC BAA-254 / DSM 26808 / PB)</name>
    <dbReference type="NCBI Taxonomy" id="1089553"/>
    <lineage>
        <taxon>Bacteria</taxon>
        <taxon>Bacillati</taxon>
        <taxon>Bacillota</taxon>
        <taxon>Clostridia</taxon>
        <taxon>Thermoanaerobacterales</taxon>
        <taxon>Thermoanaerobacteraceae</taxon>
        <taxon>Thermacetogenium</taxon>
    </lineage>
</organism>
<dbReference type="Gene3D" id="3.40.30.10">
    <property type="entry name" value="Glutaredoxin"/>
    <property type="match status" value="1"/>
</dbReference>
<feature type="site" description="Contributes to redox potential value" evidence="9">
    <location>
        <position position="34"/>
    </location>
</feature>
<evidence type="ECO:0000313" key="12">
    <source>
        <dbReference type="EMBL" id="AFV11935.1"/>
    </source>
</evidence>
<evidence type="ECO:0000256" key="7">
    <source>
        <dbReference type="NCBIfam" id="TIGR01068"/>
    </source>
</evidence>
<sequence length="109" mass="12365">MSGDIRTLADDNFAAELQKAELPVIVDFWASWCGPCQMLAPVLEELAADYSGRVLVGKLNVDENRRTAEEFRVLSIPTLIMFRNGREVARISGFRPKEELARFIDQHLE</sequence>
<evidence type="ECO:0000256" key="10">
    <source>
        <dbReference type="PIRSR" id="PIRSR000077-4"/>
    </source>
</evidence>
<dbReference type="OrthoDB" id="9790390at2"/>
<keyword evidence="6 10" id="KW-0676">Redox-active center</keyword>
<protein>
    <recommendedName>
        <fullName evidence="2 7">Thioredoxin</fullName>
    </recommendedName>
</protein>
<dbReference type="eggNOG" id="COG3118">
    <property type="taxonomic scope" value="Bacteria"/>
</dbReference>
<evidence type="ECO:0000256" key="4">
    <source>
        <dbReference type="ARBA" id="ARBA00022982"/>
    </source>
</evidence>
<keyword evidence="3" id="KW-0813">Transport</keyword>
<dbReference type="AlphaFoldDB" id="K4LIZ8"/>
<dbReference type="PRINTS" id="PR00421">
    <property type="entry name" value="THIOREDOXIN"/>
</dbReference>
<evidence type="ECO:0000256" key="6">
    <source>
        <dbReference type="ARBA" id="ARBA00023284"/>
    </source>
</evidence>
<dbReference type="InterPro" id="IPR005746">
    <property type="entry name" value="Thioredoxin"/>
</dbReference>
<evidence type="ECO:0000256" key="1">
    <source>
        <dbReference type="ARBA" id="ARBA00008987"/>
    </source>
</evidence>
<dbReference type="STRING" id="1089553.Tph_c17320"/>
<dbReference type="Proteomes" id="UP000000467">
    <property type="component" value="Chromosome"/>
</dbReference>
<evidence type="ECO:0000256" key="9">
    <source>
        <dbReference type="PIRSR" id="PIRSR000077-1"/>
    </source>
</evidence>
<dbReference type="PROSITE" id="PS51352">
    <property type="entry name" value="THIOREDOXIN_2"/>
    <property type="match status" value="1"/>
</dbReference>
<feature type="domain" description="Thioredoxin" evidence="11">
    <location>
        <begin position="1"/>
        <end position="109"/>
    </location>
</feature>
<dbReference type="RefSeq" id="WP_015050814.1">
    <property type="nucleotide sequence ID" value="NC_018870.1"/>
</dbReference>
<feature type="site" description="Deprotonates C-terminal active site Cys" evidence="9">
    <location>
        <position position="27"/>
    </location>
</feature>
<dbReference type="PIRSF" id="PIRSF000077">
    <property type="entry name" value="Thioredoxin"/>
    <property type="match status" value="1"/>
</dbReference>
<dbReference type="Pfam" id="PF00085">
    <property type="entry name" value="Thioredoxin"/>
    <property type="match status" value="1"/>
</dbReference>
<evidence type="ECO:0000256" key="2">
    <source>
        <dbReference type="ARBA" id="ARBA00020570"/>
    </source>
</evidence>
<evidence type="ECO:0000256" key="5">
    <source>
        <dbReference type="ARBA" id="ARBA00023157"/>
    </source>
</evidence>
<gene>
    <name evidence="12" type="primary">trxA</name>
    <name evidence="12" type="ordered locus">Tph_c17320</name>
</gene>
<evidence type="ECO:0000313" key="13">
    <source>
        <dbReference type="Proteomes" id="UP000000467"/>
    </source>
</evidence>
<dbReference type="NCBIfam" id="TIGR01068">
    <property type="entry name" value="thioredoxin"/>
    <property type="match status" value="1"/>
</dbReference>
<name>K4LIZ8_THEPS</name>
<feature type="active site" description="Nucleophile" evidence="9">
    <location>
        <position position="33"/>
    </location>
</feature>
<evidence type="ECO:0000259" key="11">
    <source>
        <dbReference type="PROSITE" id="PS51352"/>
    </source>
</evidence>
<dbReference type="InterPro" id="IPR017937">
    <property type="entry name" value="Thioredoxin_CS"/>
</dbReference>
<keyword evidence="4" id="KW-0249">Electron transport</keyword>
<dbReference type="KEGG" id="tpz:Tph_c17320"/>
<dbReference type="PANTHER" id="PTHR45663:SF11">
    <property type="entry name" value="GEO12009P1"/>
    <property type="match status" value="1"/>
</dbReference>
<proteinExistence type="inferred from homology"/>
<dbReference type="GO" id="GO:0045454">
    <property type="term" value="P:cell redox homeostasis"/>
    <property type="evidence" value="ECO:0007669"/>
    <property type="project" value="TreeGrafter"/>
</dbReference>
<evidence type="ECO:0000256" key="3">
    <source>
        <dbReference type="ARBA" id="ARBA00022448"/>
    </source>
</evidence>
<comment type="similarity">
    <text evidence="1 8">Belongs to the thioredoxin family.</text>
</comment>
<dbReference type="GO" id="GO:0005829">
    <property type="term" value="C:cytosol"/>
    <property type="evidence" value="ECO:0007669"/>
    <property type="project" value="TreeGrafter"/>
</dbReference>
<keyword evidence="5 10" id="KW-1015">Disulfide bond</keyword>
<dbReference type="InterPro" id="IPR036249">
    <property type="entry name" value="Thioredoxin-like_sf"/>
</dbReference>
<dbReference type="FunFam" id="3.40.30.10:FF:000001">
    <property type="entry name" value="Thioredoxin"/>
    <property type="match status" value="1"/>
</dbReference>
<feature type="active site" description="Nucleophile" evidence="9">
    <location>
        <position position="36"/>
    </location>
</feature>
<dbReference type="PANTHER" id="PTHR45663">
    <property type="entry name" value="GEO12009P1"/>
    <property type="match status" value="1"/>
</dbReference>
<keyword evidence="13" id="KW-1185">Reference proteome</keyword>
<dbReference type="PROSITE" id="PS00194">
    <property type="entry name" value="THIOREDOXIN_1"/>
    <property type="match status" value="1"/>
</dbReference>
<evidence type="ECO:0000256" key="8">
    <source>
        <dbReference type="PIRNR" id="PIRNR000077"/>
    </source>
</evidence>
<feature type="disulfide bond" description="Redox-active" evidence="10">
    <location>
        <begin position="33"/>
        <end position="36"/>
    </location>
</feature>
<reference evidence="12 13" key="1">
    <citation type="journal article" date="2012" name="BMC Genomics">
        <title>Genome-guided analysis of physiological and morphological traits of the fermentative acetate oxidizer Thermacetogenium phaeum.</title>
        <authorList>
            <person name="Oehler D."/>
            <person name="Poehlein A."/>
            <person name="Leimbach A."/>
            <person name="Muller N."/>
            <person name="Daniel R."/>
            <person name="Gottschalk G."/>
            <person name="Schink B."/>
        </authorList>
    </citation>
    <scope>NUCLEOTIDE SEQUENCE [LARGE SCALE GENOMIC DNA]</scope>
    <source>
        <strain evidence="13">ATCC BAA-254 / DSM 26808 / PB</strain>
    </source>
</reference>
<feature type="site" description="Contributes to redox potential value" evidence="9">
    <location>
        <position position="35"/>
    </location>
</feature>
<dbReference type="HOGENOM" id="CLU_090389_10_3_9"/>
<dbReference type="SUPFAM" id="SSF52833">
    <property type="entry name" value="Thioredoxin-like"/>
    <property type="match status" value="1"/>
</dbReference>
<dbReference type="GO" id="GO:0015035">
    <property type="term" value="F:protein-disulfide reductase activity"/>
    <property type="evidence" value="ECO:0007669"/>
    <property type="project" value="UniProtKB-UniRule"/>
</dbReference>
<accession>K4LIZ8</accession>
<dbReference type="CDD" id="cd02947">
    <property type="entry name" value="TRX_family"/>
    <property type="match status" value="1"/>
</dbReference>
<dbReference type="EMBL" id="CP003732">
    <property type="protein sequence ID" value="AFV11935.1"/>
    <property type="molecule type" value="Genomic_DNA"/>
</dbReference>